<sequence>MITFVIGLGITVDLIAYSIVIPVMPFQLERLGYSDVSSHTGWLLFSFSAGLVLSTVPIALLSERYNDRKYFLIIGLLILTGSQIMLMEAPNYPVMCIARVLEGVSSSMVWVVGRALLCDAAPPSTISLHIGFAMSGVSVGQVIGPAVGGALYDRFGYRRPFIFSIAATVLDLIGRLIIIERKDAMRWGIDPAALKEDITISPLSVNSIGVIEVGDAQTEKGDANVPAKEDFIQCRTVASPVALSSPDPEATLPPQNIHLTLVDVIVLFGKSLRTLVACFLVFVDSLTYSSEEPSIPVHLQNVWGLDSTTVGLIFIGTAVAAFICSPLSGYLTGKYGTEWTTVFGILLVIPWWVVIIIQTRLALFVPALVIQAFFHSSITSPLSTEFAAVSRQMDGVGYGHVYGAYNLFFGIGNALGPIIGGQLYDHLARGWMALCLFSTGILRLVVSVVLAGLFTGDVPLLRRFKYSSAPVSSNS</sequence>
<evidence type="ECO:0000256" key="2">
    <source>
        <dbReference type="ARBA" id="ARBA00022448"/>
    </source>
</evidence>
<name>A0A0D2MZ15_HYPSF</name>
<protein>
    <recommendedName>
        <fullName evidence="7">Major facilitator superfamily (MFS) profile domain-containing protein</fullName>
    </recommendedName>
</protein>
<evidence type="ECO:0000313" key="9">
    <source>
        <dbReference type="Proteomes" id="UP000054270"/>
    </source>
</evidence>
<dbReference type="InterPro" id="IPR011701">
    <property type="entry name" value="MFS"/>
</dbReference>
<keyword evidence="9" id="KW-1185">Reference proteome</keyword>
<evidence type="ECO:0000256" key="4">
    <source>
        <dbReference type="ARBA" id="ARBA00022989"/>
    </source>
</evidence>
<evidence type="ECO:0000256" key="6">
    <source>
        <dbReference type="SAM" id="Phobius"/>
    </source>
</evidence>
<feature type="transmembrane region" description="Helical" evidence="6">
    <location>
        <begin position="363"/>
        <end position="383"/>
    </location>
</feature>
<evidence type="ECO:0000259" key="7">
    <source>
        <dbReference type="PROSITE" id="PS50850"/>
    </source>
</evidence>
<keyword evidence="4 6" id="KW-1133">Transmembrane helix</keyword>
<evidence type="ECO:0000313" key="8">
    <source>
        <dbReference type="EMBL" id="KJA29368.1"/>
    </source>
</evidence>
<dbReference type="AlphaFoldDB" id="A0A0D2MZ15"/>
<dbReference type="CDD" id="cd17325">
    <property type="entry name" value="MFS_MdtG_SLC18_like"/>
    <property type="match status" value="1"/>
</dbReference>
<evidence type="ECO:0000256" key="5">
    <source>
        <dbReference type="ARBA" id="ARBA00023136"/>
    </source>
</evidence>
<reference evidence="9" key="1">
    <citation type="submission" date="2014-04" db="EMBL/GenBank/DDBJ databases">
        <title>Evolutionary Origins and Diversification of the Mycorrhizal Mutualists.</title>
        <authorList>
            <consortium name="DOE Joint Genome Institute"/>
            <consortium name="Mycorrhizal Genomics Consortium"/>
            <person name="Kohler A."/>
            <person name="Kuo A."/>
            <person name="Nagy L.G."/>
            <person name="Floudas D."/>
            <person name="Copeland A."/>
            <person name="Barry K.W."/>
            <person name="Cichocki N."/>
            <person name="Veneault-Fourrey C."/>
            <person name="LaButti K."/>
            <person name="Lindquist E.A."/>
            <person name="Lipzen A."/>
            <person name="Lundell T."/>
            <person name="Morin E."/>
            <person name="Murat C."/>
            <person name="Riley R."/>
            <person name="Ohm R."/>
            <person name="Sun H."/>
            <person name="Tunlid A."/>
            <person name="Henrissat B."/>
            <person name="Grigoriev I.V."/>
            <person name="Hibbett D.S."/>
            <person name="Martin F."/>
        </authorList>
    </citation>
    <scope>NUCLEOTIDE SEQUENCE [LARGE SCALE GENOMIC DNA]</scope>
    <source>
        <strain evidence="9">FD-334 SS-4</strain>
    </source>
</reference>
<gene>
    <name evidence="8" type="ORF">HYPSUDRAFT_513930</name>
</gene>
<feature type="transmembrane region" description="Helical" evidence="6">
    <location>
        <begin position="404"/>
        <end position="424"/>
    </location>
</feature>
<feature type="transmembrane region" description="Helical" evidence="6">
    <location>
        <begin position="70"/>
        <end position="86"/>
    </location>
</feature>
<dbReference type="SUPFAM" id="SSF103473">
    <property type="entry name" value="MFS general substrate transporter"/>
    <property type="match status" value="1"/>
</dbReference>
<comment type="subcellular location">
    <subcellularLocation>
        <location evidence="1">Membrane</location>
        <topology evidence="1">Multi-pass membrane protein</topology>
    </subcellularLocation>
</comment>
<proteinExistence type="predicted"/>
<evidence type="ECO:0000256" key="1">
    <source>
        <dbReference type="ARBA" id="ARBA00004141"/>
    </source>
</evidence>
<feature type="transmembrane region" description="Helical" evidence="6">
    <location>
        <begin position="310"/>
        <end position="332"/>
    </location>
</feature>
<dbReference type="PANTHER" id="PTHR23506:SF23">
    <property type="entry name" value="GH10249P"/>
    <property type="match status" value="1"/>
</dbReference>
<dbReference type="Pfam" id="PF07690">
    <property type="entry name" value="MFS_1"/>
    <property type="match status" value="2"/>
</dbReference>
<feature type="transmembrane region" description="Helical" evidence="6">
    <location>
        <begin position="42"/>
        <end position="61"/>
    </location>
</feature>
<evidence type="ECO:0000256" key="3">
    <source>
        <dbReference type="ARBA" id="ARBA00022692"/>
    </source>
</evidence>
<dbReference type="GO" id="GO:0016020">
    <property type="term" value="C:membrane"/>
    <property type="evidence" value="ECO:0007669"/>
    <property type="project" value="UniProtKB-SubCell"/>
</dbReference>
<dbReference type="Proteomes" id="UP000054270">
    <property type="component" value="Unassembled WGS sequence"/>
</dbReference>
<organism evidence="8 9">
    <name type="scientific">Hypholoma sublateritium (strain FD-334 SS-4)</name>
    <dbReference type="NCBI Taxonomy" id="945553"/>
    <lineage>
        <taxon>Eukaryota</taxon>
        <taxon>Fungi</taxon>
        <taxon>Dikarya</taxon>
        <taxon>Basidiomycota</taxon>
        <taxon>Agaricomycotina</taxon>
        <taxon>Agaricomycetes</taxon>
        <taxon>Agaricomycetidae</taxon>
        <taxon>Agaricales</taxon>
        <taxon>Agaricineae</taxon>
        <taxon>Strophariaceae</taxon>
        <taxon>Hypholoma</taxon>
    </lineage>
</organism>
<dbReference type="OrthoDB" id="440553at2759"/>
<keyword evidence="5 6" id="KW-0472">Membrane</keyword>
<dbReference type="STRING" id="945553.A0A0D2MZ15"/>
<feature type="domain" description="Major facilitator superfamily (MFS) profile" evidence="7">
    <location>
        <begin position="2"/>
        <end position="459"/>
    </location>
</feature>
<feature type="transmembrane region" description="Helical" evidence="6">
    <location>
        <begin position="160"/>
        <end position="178"/>
    </location>
</feature>
<dbReference type="InterPro" id="IPR050930">
    <property type="entry name" value="MFS_Vesicular_Transporter"/>
</dbReference>
<dbReference type="GO" id="GO:0022857">
    <property type="term" value="F:transmembrane transporter activity"/>
    <property type="evidence" value="ECO:0007669"/>
    <property type="project" value="InterPro"/>
</dbReference>
<dbReference type="Gene3D" id="1.20.1250.20">
    <property type="entry name" value="MFS general substrate transporter like domains"/>
    <property type="match status" value="2"/>
</dbReference>
<keyword evidence="3 6" id="KW-0812">Transmembrane</keyword>
<dbReference type="PANTHER" id="PTHR23506">
    <property type="entry name" value="GH10249P"/>
    <property type="match status" value="1"/>
</dbReference>
<feature type="transmembrane region" description="Helical" evidence="6">
    <location>
        <begin position="339"/>
        <end position="357"/>
    </location>
</feature>
<feature type="transmembrane region" description="Helical" evidence="6">
    <location>
        <begin position="430"/>
        <end position="455"/>
    </location>
</feature>
<dbReference type="InterPro" id="IPR020846">
    <property type="entry name" value="MFS_dom"/>
</dbReference>
<dbReference type="InterPro" id="IPR036259">
    <property type="entry name" value="MFS_trans_sf"/>
</dbReference>
<dbReference type="OMA" id="GTEWITL"/>
<dbReference type="EMBL" id="KN817519">
    <property type="protein sequence ID" value="KJA29368.1"/>
    <property type="molecule type" value="Genomic_DNA"/>
</dbReference>
<keyword evidence="2" id="KW-0813">Transport</keyword>
<dbReference type="PROSITE" id="PS50850">
    <property type="entry name" value="MFS"/>
    <property type="match status" value="1"/>
</dbReference>
<accession>A0A0D2MZ15</accession>